<dbReference type="GO" id="GO:0005615">
    <property type="term" value="C:extracellular space"/>
    <property type="evidence" value="ECO:0007669"/>
    <property type="project" value="TreeGrafter"/>
</dbReference>
<comment type="caution">
    <text evidence="2">The sequence shown here is derived from an EMBL/GenBank/DDBJ whole genome shotgun (WGS) entry which is preliminary data.</text>
</comment>
<dbReference type="SUPFAM" id="SSF55486">
    <property type="entry name" value="Metalloproteases ('zincins'), catalytic domain"/>
    <property type="match status" value="1"/>
</dbReference>
<name>A0A495J1G7_9SPHI</name>
<dbReference type="GO" id="GO:0005737">
    <property type="term" value="C:cytoplasm"/>
    <property type="evidence" value="ECO:0007669"/>
    <property type="project" value="TreeGrafter"/>
</dbReference>
<dbReference type="InterPro" id="IPR050344">
    <property type="entry name" value="Peptidase_M1_aminopeptidases"/>
</dbReference>
<evidence type="ECO:0000313" key="3">
    <source>
        <dbReference type="Proteomes" id="UP000268007"/>
    </source>
</evidence>
<reference evidence="2 3" key="1">
    <citation type="submission" date="2018-10" db="EMBL/GenBank/DDBJ databases">
        <title>Genomic Encyclopedia of Archaeal and Bacterial Type Strains, Phase II (KMG-II): from individual species to whole genera.</title>
        <authorList>
            <person name="Goeker M."/>
        </authorList>
    </citation>
    <scope>NUCLEOTIDE SEQUENCE [LARGE SCALE GENOMIC DNA]</scope>
    <source>
        <strain evidence="2 3">DSM 18602</strain>
    </source>
</reference>
<dbReference type="PANTHER" id="PTHR11533">
    <property type="entry name" value="PROTEASE M1 ZINC METALLOPROTEASE"/>
    <property type="match status" value="1"/>
</dbReference>
<dbReference type="RefSeq" id="WP_121198070.1">
    <property type="nucleotide sequence ID" value="NZ_RBKU01000001.1"/>
</dbReference>
<dbReference type="CDD" id="cd09604">
    <property type="entry name" value="M1_APN_like"/>
    <property type="match status" value="1"/>
</dbReference>
<gene>
    <name evidence="2" type="ORF">BDD43_2653</name>
</gene>
<sequence>MKLKLIAGFALAISAGLVTNGQAQRRQLARTSDTVVTNYSYHDAFAPFFYTKNGTDYRSAGGQPGAKYWQNRADYLLNAKLDEQKNEITGNEILTYTNNSPDKLSFIWMMLDQNLFKTDSRGSAIVPIGGSRNGGRGQVFDAGYKIKAVKVLSTVGQKTTVTEVKYLINDTRMQVYLPSDVAAGGGQVKLQIDYSFISPEYGSDRMGILQTKNGKIFTVAQWYPRMCVYDDIQGWNTLPYTGPGEFYLDYGDFNINITAPASDIVVCSGELLNPQEVYTAEQQKRWAQAAQSEKTVIIRSASEVTDPKSRPAGKVELTWKFKIRSARDASWGASSSFIIDAAKMVLPSGKKSMAISAYPIESDSANAWRRSTEFVKKSIEYNSKKWYEYPYPCATAVAGAPGGMEYPGIVFCGYTAKGRGLWGVNDHEFGHTWFPMIVGSNERMYGWMDEGFNTFINTLSTADFNNGEYKAARAADMHQIGAFFTAPTLEPILSYVDNLKERNNGTLLYSKPSAGLVLLREQILGPERFDLAFQTYINRWAFKHPTPDDFFRTIENVAGENLNWFWRGWFLNNWRLDQGIRTVTYVKNDPKQGALITIINNEKLAMPVIMDIKTVSGKVERIKLPVEVWERNTSWTFTYPSTEEIESVTLDPDHVLPDFNSANDVWTKAK</sequence>
<protein>
    <recommendedName>
        <fullName evidence="1">Peptidase M1 membrane alanine aminopeptidase domain-containing protein</fullName>
    </recommendedName>
</protein>
<dbReference type="Pfam" id="PF01433">
    <property type="entry name" value="Peptidase_M1"/>
    <property type="match status" value="1"/>
</dbReference>
<evidence type="ECO:0000259" key="1">
    <source>
        <dbReference type="Pfam" id="PF01433"/>
    </source>
</evidence>
<dbReference type="InterPro" id="IPR027268">
    <property type="entry name" value="Peptidase_M4/M1_CTD_sf"/>
</dbReference>
<organism evidence="2 3">
    <name type="scientific">Mucilaginibacter gracilis</name>
    <dbReference type="NCBI Taxonomy" id="423350"/>
    <lineage>
        <taxon>Bacteria</taxon>
        <taxon>Pseudomonadati</taxon>
        <taxon>Bacteroidota</taxon>
        <taxon>Sphingobacteriia</taxon>
        <taxon>Sphingobacteriales</taxon>
        <taxon>Sphingobacteriaceae</taxon>
        <taxon>Mucilaginibacter</taxon>
    </lineage>
</organism>
<feature type="domain" description="Peptidase M1 membrane alanine aminopeptidase" evidence="1">
    <location>
        <begin position="423"/>
        <end position="569"/>
    </location>
</feature>
<proteinExistence type="predicted"/>
<dbReference type="GO" id="GO:0008270">
    <property type="term" value="F:zinc ion binding"/>
    <property type="evidence" value="ECO:0007669"/>
    <property type="project" value="InterPro"/>
</dbReference>
<evidence type="ECO:0000313" key="2">
    <source>
        <dbReference type="EMBL" id="RKR82471.1"/>
    </source>
</evidence>
<dbReference type="GO" id="GO:0070006">
    <property type="term" value="F:metalloaminopeptidase activity"/>
    <property type="evidence" value="ECO:0007669"/>
    <property type="project" value="TreeGrafter"/>
</dbReference>
<dbReference type="AlphaFoldDB" id="A0A495J1G7"/>
<dbReference type="Proteomes" id="UP000268007">
    <property type="component" value="Unassembled WGS sequence"/>
</dbReference>
<dbReference type="InterPro" id="IPR014782">
    <property type="entry name" value="Peptidase_M1_dom"/>
</dbReference>
<dbReference type="PANTHER" id="PTHR11533:SF174">
    <property type="entry name" value="PUROMYCIN-SENSITIVE AMINOPEPTIDASE-RELATED"/>
    <property type="match status" value="1"/>
</dbReference>
<dbReference type="Gene3D" id="1.10.390.10">
    <property type="entry name" value="Neutral Protease Domain 2"/>
    <property type="match status" value="1"/>
</dbReference>
<dbReference type="OrthoDB" id="9814383at2"/>
<dbReference type="EMBL" id="RBKU01000001">
    <property type="protein sequence ID" value="RKR82471.1"/>
    <property type="molecule type" value="Genomic_DNA"/>
</dbReference>
<keyword evidence="3" id="KW-1185">Reference proteome</keyword>
<dbReference type="GO" id="GO:0043171">
    <property type="term" value="P:peptide catabolic process"/>
    <property type="evidence" value="ECO:0007669"/>
    <property type="project" value="TreeGrafter"/>
</dbReference>
<dbReference type="GO" id="GO:0042277">
    <property type="term" value="F:peptide binding"/>
    <property type="evidence" value="ECO:0007669"/>
    <property type="project" value="TreeGrafter"/>
</dbReference>
<dbReference type="GO" id="GO:0016020">
    <property type="term" value="C:membrane"/>
    <property type="evidence" value="ECO:0007669"/>
    <property type="project" value="TreeGrafter"/>
</dbReference>
<accession>A0A495J1G7</accession>